<dbReference type="STRING" id="1285242.A6A04_19870"/>
<dbReference type="RefSeq" id="WP_068493917.1">
    <property type="nucleotide sequence ID" value="NZ_LWQT01000070.1"/>
</dbReference>
<keyword evidence="2" id="KW-1185">Reference proteome</keyword>
<sequence>METSTATISVIQVTAINAGRVLALADVELILDGVSLVIHGVQVRADASKTEITLPNYRAPDGSWKTAVTLPDDVRGPMADVVIAAAMEAGLLVERANATRLFHD</sequence>
<organism evidence="1 2">
    <name type="scientific">Paramagnetospirillum marisnigri</name>
    <dbReference type="NCBI Taxonomy" id="1285242"/>
    <lineage>
        <taxon>Bacteria</taxon>
        <taxon>Pseudomonadati</taxon>
        <taxon>Pseudomonadota</taxon>
        <taxon>Alphaproteobacteria</taxon>
        <taxon>Rhodospirillales</taxon>
        <taxon>Magnetospirillaceae</taxon>
        <taxon>Paramagnetospirillum</taxon>
    </lineage>
</organism>
<dbReference type="SUPFAM" id="SSF160537">
    <property type="entry name" value="SpoVG-like"/>
    <property type="match status" value="1"/>
</dbReference>
<reference evidence="1 2" key="1">
    <citation type="submission" date="2016-04" db="EMBL/GenBank/DDBJ databases">
        <title>Draft genome sequence of freshwater magnetotactic bacteria Magnetospirillum marisnigri SP-1 and Magnetospirillum moscoviense BB-1.</title>
        <authorList>
            <person name="Koziaeva V."/>
            <person name="Dziuba M.V."/>
            <person name="Ivanov T.M."/>
            <person name="Kuznetsov B."/>
            <person name="Grouzdev D.S."/>
        </authorList>
    </citation>
    <scope>NUCLEOTIDE SEQUENCE [LARGE SCALE GENOMIC DNA]</scope>
    <source>
        <strain evidence="1 2">SP-1</strain>
    </source>
</reference>
<comment type="caution">
    <text evidence="1">The sequence shown here is derived from an EMBL/GenBank/DDBJ whole genome shotgun (WGS) entry which is preliminary data.</text>
</comment>
<evidence type="ECO:0000313" key="2">
    <source>
        <dbReference type="Proteomes" id="UP000078428"/>
    </source>
</evidence>
<dbReference type="EMBL" id="LWQT01000070">
    <property type="protein sequence ID" value="OAN48765.1"/>
    <property type="molecule type" value="Genomic_DNA"/>
</dbReference>
<dbReference type="OrthoDB" id="7359834at2"/>
<accession>A0A178ML43</accession>
<gene>
    <name evidence="1" type="ORF">A6A04_19870</name>
</gene>
<protein>
    <submittedName>
        <fullName evidence="1">Uncharacterized protein</fullName>
    </submittedName>
</protein>
<name>A0A178ML43_9PROT</name>
<dbReference type="Proteomes" id="UP000078428">
    <property type="component" value="Unassembled WGS sequence"/>
</dbReference>
<dbReference type="AlphaFoldDB" id="A0A178ML43"/>
<proteinExistence type="predicted"/>
<dbReference type="GO" id="GO:0030435">
    <property type="term" value="P:sporulation resulting in formation of a cellular spore"/>
    <property type="evidence" value="ECO:0007669"/>
    <property type="project" value="InterPro"/>
</dbReference>
<evidence type="ECO:0000313" key="1">
    <source>
        <dbReference type="EMBL" id="OAN48765.1"/>
    </source>
</evidence>
<dbReference type="InterPro" id="IPR036751">
    <property type="entry name" value="SpoVG_sf"/>
</dbReference>